<gene>
    <name evidence="1" type="ORF">SAMN02983004_00921</name>
</gene>
<dbReference type="AlphaFoldDB" id="A0A1G4Q4T8"/>
<name>A0A1G4Q4T8_BORJA</name>
<accession>A0A1G4Q4T8</accession>
<dbReference type="Proteomes" id="UP000199262">
    <property type="component" value="Unassembled WGS sequence"/>
</dbReference>
<sequence>MKKVKRSFYDYVAYFRERSLNDGEIAVKLGVPRVNVWRVRQKWESGETSVDENSRVTIMVCSKKFYLSGSQVPYLLKLYNFLSKITVLIYIYQKLK</sequence>
<evidence type="ECO:0000313" key="1">
    <source>
        <dbReference type="EMBL" id="SCW39610.1"/>
    </source>
</evidence>
<evidence type="ECO:0000313" key="2">
    <source>
        <dbReference type="Proteomes" id="UP000199262"/>
    </source>
</evidence>
<dbReference type="Pfam" id="PF04645">
    <property type="entry name" value="DUF603"/>
    <property type="match status" value="1"/>
</dbReference>
<dbReference type="InterPro" id="IPR006739">
    <property type="entry name" value="DUF603"/>
</dbReference>
<protein>
    <submittedName>
        <fullName evidence="1">Uncharacterized protein</fullName>
    </submittedName>
</protein>
<reference evidence="2" key="1">
    <citation type="submission" date="2016-10" db="EMBL/GenBank/DDBJ databases">
        <authorList>
            <person name="Varghese N."/>
            <person name="Submissions S."/>
        </authorList>
    </citation>
    <scope>NUCLEOTIDE SEQUENCE [LARGE SCALE GENOMIC DNA]</scope>
    <source>
        <strain evidence="2">ATCC 51557</strain>
    </source>
</reference>
<dbReference type="EMBL" id="FMTE01000006">
    <property type="protein sequence ID" value="SCW39610.1"/>
    <property type="molecule type" value="Genomic_DNA"/>
</dbReference>
<keyword evidence="2" id="KW-1185">Reference proteome</keyword>
<organism evidence="1 2">
    <name type="scientific">Borreliella japonica</name>
    <name type="common">Borrelia japonica</name>
    <dbReference type="NCBI Taxonomy" id="34095"/>
    <lineage>
        <taxon>Bacteria</taxon>
        <taxon>Pseudomonadati</taxon>
        <taxon>Spirochaetota</taxon>
        <taxon>Spirochaetia</taxon>
        <taxon>Spirochaetales</taxon>
        <taxon>Borreliaceae</taxon>
        <taxon>Borreliella</taxon>
    </lineage>
</organism>
<proteinExistence type="predicted"/>